<dbReference type="AlphaFoldDB" id="R1I554"/>
<dbReference type="OrthoDB" id="5723970at2"/>
<evidence type="ECO:0000313" key="2">
    <source>
        <dbReference type="Proteomes" id="UP000014139"/>
    </source>
</evidence>
<name>R1I554_9PSEU</name>
<keyword evidence="2" id="KW-1185">Reference proteome</keyword>
<evidence type="ECO:0000313" key="1">
    <source>
        <dbReference type="EMBL" id="EOD65589.1"/>
    </source>
</evidence>
<protein>
    <submittedName>
        <fullName evidence="1">Uncharacterized protein</fullName>
    </submittedName>
</protein>
<accession>R1I554</accession>
<proteinExistence type="predicted"/>
<feature type="non-terminal residue" evidence="1">
    <location>
        <position position="32"/>
    </location>
</feature>
<reference evidence="1 2" key="1">
    <citation type="submission" date="2013-02" db="EMBL/GenBank/DDBJ databases">
        <title>Draft genome sequence of Amycolatopsis vancoresmycina strain DSM 44592T.</title>
        <authorList>
            <person name="Kumar S."/>
            <person name="Kaur N."/>
            <person name="Kaur C."/>
            <person name="Raghava G.P.S."/>
            <person name="Mayilraj S."/>
        </authorList>
    </citation>
    <scope>NUCLEOTIDE SEQUENCE [LARGE SCALE GENOMIC DNA]</scope>
    <source>
        <strain evidence="1 2">DSM 44592</strain>
    </source>
</reference>
<sequence>MTILVTGARGNVARALVGQLLEGGHEVRAAGR</sequence>
<dbReference type="Proteomes" id="UP000014139">
    <property type="component" value="Unassembled WGS sequence"/>
</dbReference>
<comment type="caution">
    <text evidence="1">The sequence shown here is derived from an EMBL/GenBank/DDBJ whole genome shotgun (WGS) entry which is preliminary data.</text>
</comment>
<dbReference type="InterPro" id="IPR036291">
    <property type="entry name" value="NAD(P)-bd_dom_sf"/>
</dbReference>
<dbReference type="Gene3D" id="3.40.50.720">
    <property type="entry name" value="NAD(P)-binding Rossmann-like Domain"/>
    <property type="match status" value="1"/>
</dbReference>
<gene>
    <name evidence="1" type="ORF">H480_25842</name>
</gene>
<dbReference type="SUPFAM" id="SSF51735">
    <property type="entry name" value="NAD(P)-binding Rossmann-fold domains"/>
    <property type="match status" value="1"/>
</dbReference>
<organism evidence="1 2">
    <name type="scientific">Amycolatopsis vancoresmycina DSM 44592</name>
    <dbReference type="NCBI Taxonomy" id="1292037"/>
    <lineage>
        <taxon>Bacteria</taxon>
        <taxon>Bacillati</taxon>
        <taxon>Actinomycetota</taxon>
        <taxon>Actinomycetes</taxon>
        <taxon>Pseudonocardiales</taxon>
        <taxon>Pseudonocardiaceae</taxon>
        <taxon>Amycolatopsis</taxon>
    </lineage>
</organism>
<dbReference type="EMBL" id="AOUO01000386">
    <property type="protein sequence ID" value="EOD65589.1"/>
    <property type="molecule type" value="Genomic_DNA"/>
</dbReference>